<sequence length="94" mass="10661">MYRTAIVLLLVGFATTALCAPTKNDLHDEKIQSLNDFKLPVCMTFVHKCLNACYAEENTQACSCVQKTEGSVDLKKSKCVCREDPKEYRRKLKL</sequence>
<evidence type="ECO:0000256" key="1">
    <source>
        <dbReference type="SAM" id="SignalP"/>
    </source>
</evidence>
<reference evidence="3" key="1">
    <citation type="submission" date="2022-11" db="UniProtKB">
        <authorList>
            <consortium name="WormBaseParasite"/>
        </authorList>
    </citation>
    <scope>IDENTIFICATION</scope>
</reference>
<accession>A0A914V2S7</accession>
<name>A0A914V2S7_9BILA</name>
<evidence type="ECO:0000313" key="3">
    <source>
        <dbReference type="WBParaSite" id="PSAMB.scaffold147size72779.g2615.t1"/>
    </source>
</evidence>
<feature type="chain" id="PRO_5037309587" evidence="1">
    <location>
        <begin position="20"/>
        <end position="94"/>
    </location>
</feature>
<keyword evidence="1" id="KW-0732">Signal</keyword>
<keyword evidence="2" id="KW-1185">Reference proteome</keyword>
<evidence type="ECO:0000313" key="2">
    <source>
        <dbReference type="Proteomes" id="UP000887566"/>
    </source>
</evidence>
<protein>
    <submittedName>
        <fullName evidence="3">Uncharacterized protein</fullName>
    </submittedName>
</protein>
<dbReference type="WBParaSite" id="PSAMB.scaffold147size72779.g2615.t1">
    <property type="protein sequence ID" value="PSAMB.scaffold147size72779.g2615.t1"/>
    <property type="gene ID" value="PSAMB.scaffold147size72779.g2615"/>
</dbReference>
<feature type="signal peptide" evidence="1">
    <location>
        <begin position="1"/>
        <end position="19"/>
    </location>
</feature>
<dbReference type="AlphaFoldDB" id="A0A914V2S7"/>
<organism evidence="2 3">
    <name type="scientific">Plectus sambesii</name>
    <dbReference type="NCBI Taxonomy" id="2011161"/>
    <lineage>
        <taxon>Eukaryota</taxon>
        <taxon>Metazoa</taxon>
        <taxon>Ecdysozoa</taxon>
        <taxon>Nematoda</taxon>
        <taxon>Chromadorea</taxon>
        <taxon>Plectida</taxon>
        <taxon>Plectina</taxon>
        <taxon>Plectoidea</taxon>
        <taxon>Plectidae</taxon>
        <taxon>Plectus</taxon>
    </lineage>
</organism>
<proteinExistence type="predicted"/>
<dbReference type="Proteomes" id="UP000887566">
    <property type="component" value="Unplaced"/>
</dbReference>